<dbReference type="PANTHER" id="PTHR33802:SF1">
    <property type="entry name" value="XK-RELATED PROTEIN"/>
    <property type="match status" value="1"/>
</dbReference>
<feature type="transmembrane region" description="Helical" evidence="1">
    <location>
        <begin position="79"/>
        <end position="98"/>
    </location>
</feature>
<keyword evidence="1" id="KW-0472">Membrane</keyword>
<feature type="transmembrane region" description="Helical" evidence="1">
    <location>
        <begin position="224"/>
        <end position="242"/>
    </location>
</feature>
<keyword evidence="1" id="KW-0812">Transmembrane</keyword>
<dbReference type="AlphaFoldDB" id="A0A5C6RJ59"/>
<dbReference type="PANTHER" id="PTHR33802">
    <property type="entry name" value="SI:CH211-161H7.5-RELATED"/>
    <property type="match status" value="1"/>
</dbReference>
<dbReference type="Proteomes" id="UP000321580">
    <property type="component" value="Unassembled WGS sequence"/>
</dbReference>
<dbReference type="RefSeq" id="WP_147168694.1">
    <property type="nucleotide sequence ID" value="NZ_VOOR01000041.1"/>
</dbReference>
<evidence type="ECO:0000256" key="1">
    <source>
        <dbReference type="SAM" id="Phobius"/>
    </source>
</evidence>
<name>A0A5C6RJ59_9BACT</name>
<organism evidence="2 3">
    <name type="scientific">Phaeodactylibacter luteus</name>
    <dbReference type="NCBI Taxonomy" id="1564516"/>
    <lineage>
        <taxon>Bacteria</taxon>
        <taxon>Pseudomonadati</taxon>
        <taxon>Bacteroidota</taxon>
        <taxon>Saprospiria</taxon>
        <taxon>Saprospirales</taxon>
        <taxon>Haliscomenobacteraceae</taxon>
        <taxon>Phaeodactylibacter</taxon>
    </lineage>
</organism>
<evidence type="ECO:0000313" key="2">
    <source>
        <dbReference type="EMBL" id="TXB61964.1"/>
    </source>
</evidence>
<keyword evidence="3" id="KW-1185">Reference proteome</keyword>
<comment type="caution">
    <text evidence="2">The sequence shown here is derived from an EMBL/GenBank/DDBJ whole genome shotgun (WGS) entry which is preliminary data.</text>
</comment>
<dbReference type="OrthoDB" id="5189031at2"/>
<protein>
    <recommendedName>
        <fullName evidence="4">Tryptophan-rich sensory protein</fullName>
    </recommendedName>
</protein>
<evidence type="ECO:0008006" key="4">
    <source>
        <dbReference type="Google" id="ProtNLM"/>
    </source>
</evidence>
<keyword evidence="1" id="KW-1133">Transmembrane helix</keyword>
<reference evidence="2 3" key="1">
    <citation type="submission" date="2019-08" db="EMBL/GenBank/DDBJ databases">
        <title>Genome of Phaeodactylibacter luteus.</title>
        <authorList>
            <person name="Bowman J.P."/>
        </authorList>
    </citation>
    <scope>NUCLEOTIDE SEQUENCE [LARGE SCALE GENOMIC DNA]</scope>
    <source>
        <strain evidence="2 3">KCTC 42180</strain>
    </source>
</reference>
<proteinExistence type="predicted"/>
<dbReference type="InterPro" id="IPR038330">
    <property type="entry name" value="TspO/MBR-related_sf"/>
</dbReference>
<feature type="transmembrane region" description="Helical" evidence="1">
    <location>
        <begin position="169"/>
        <end position="190"/>
    </location>
</feature>
<evidence type="ECO:0000313" key="3">
    <source>
        <dbReference type="Proteomes" id="UP000321580"/>
    </source>
</evidence>
<sequence>MTNPLKWANLGGLLLVLLLNTLANTLPINGLTTGELSALYPNRFVPAGFTFSIWGVIYLALVGFVAFQFRPAGNRLRDSIGQWFFLSCLANASWILAWHYMQPILALLIMLFLLWSLVQIYLRVTALPFRENWPGILPFQLYLGWICIATIANTTAVLTYAGWDGGGLAQATWAAIMAAAGTAIGLFFLVRYKDIAFGLVVLWALYGIYSGQAEGGLLQETLQFAMGITGGGVAGILLRNLLPGKKIKKTS</sequence>
<feature type="transmembrane region" description="Helical" evidence="1">
    <location>
        <begin position="47"/>
        <end position="67"/>
    </location>
</feature>
<feature type="transmembrane region" description="Helical" evidence="1">
    <location>
        <begin position="104"/>
        <end position="122"/>
    </location>
</feature>
<feature type="transmembrane region" description="Helical" evidence="1">
    <location>
        <begin position="195"/>
        <end position="212"/>
    </location>
</feature>
<feature type="transmembrane region" description="Helical" evidence="1">
    <location>
        <begin position="142"/>
        <end position="163"/>
    </location>
</feature>
<dbReference type="Gene3D" id="1.20.1260.100">
    <property type="entry name" value="TspO/MBR protein"/>
    <property type="match status" value="1"/>
</dbReference>
<accession>A0A5C6RJ59</accession>
<dbReference type="EMBL" id="VOOR01000041">
    <property type="protein sequence ID" value="TXB61964.1"/>
    <property type="molecule type" value="Genomic_DNA"/>
</dbReference>
<gene>
    <name evidence="2" type="ORF">FRY97_16625</name>
</gene>